<comment type="function">
    <text evidence="7">Catalyzes the formation of phosphoribosylamine from phosphoribosylpyrophosphate (PRPP) and glutamine.</text>
</comment>
<name>A0A0A8H5V2_9BACT</name>
<keyword evidence="5 7" id="KW-0658">Purine biosynthesis</keyword>
<dbReference type="SUPFAM" id="SSF56235">
    <property type="entry name" value="N-terminal nucleophile aminohydrolases (Ntn hydrolases)"/>
    <property type="match status" value="1"/>
</dbReference>
<evidence type="ECO:0000313" key="12">
    <source>
        <dbReference type="EMBL" id="AJC88309.1"/>
    </source>
</evidence>
<dbReference type="InterPro" id="IPR000836">
    <property type="entry name" value="PRTase_dom"/>
</dbReference>
<keyword evidence="7 10" id="KW-0479">Metal-binding</keyword>
<evidence type="ECO:0000259" key="11">
    <source>
        <dbReference type="PROSITE" id="PS51278"/>
    </source>
</evidence>
<dbReference type="Gene3D" id="3.40.50.2020">
    <property type="match status" value="1"/>
</dbReference>
<dbReference type="InterPro" id="IPR017932">
    <property type="entry name" value="GATase_2_dom"/>
</dbReference>
<dbReference type="EC" id="2.4.2.14" evidence="7"/>
<accession>A0A0A8H5V2</accession>
<evidence type="ECO:0000256" key="6">
    <source>
        <dbReference type="ARBA" id="ARBA00022962"/>
    </source>
</evidence>
<evidence type="ECO:0000313" key="13">
    <source>
        <dbReference type="Proteomes" id="UP000031163"/>
    </source>
</evidence>
<dbReference type="UniPathway" id="UPA00074">
    <property type="reaction ID" value="UER00124"/>
</dbReference>
<keyword evidence="4 7" id="KW-0808">Transferase</keyword>
<dbReference type="GO" id="GO:0006189">
    <property type="term" value="P:'de novo' IMP biosynthetic process"/>
    <property type="evidence" value="ECO:0007669"/>
    <property type="project" value="UniProtKB-UniRule"/>
</dbReference>
<dbReference type="SUPFAM" id="SSF53271">
    <property type="entry name" value="PRTase-like"/>
    <property type="match status" value="1"/>
</dbReference>
<protein>
    <recommendedName>
        <fullName evidence="7">Amidophosphoribosyltransferase</fullName>
        <shortName evidence="7">ATase</shortName>
        <ecNumber evidence="7">2.4.2.14</ecNumber>
    </recommendedName>
    <alternativeName>
        <fullName evidence="7">Glutamine phosphoribosylpyrophosphate amidotransferase</fullName>
        <shortName evidence="7">GPATase</shortName>
    </alternativeName>
</protein>
<feature type="binding site" evidence="7 10">
    <location>
        <position position="286"/>
    </location>
    <ligand>
        <name>Mg(2+)</name>
        <dbReference type="ChEBI" id="CHEBI:18420"/>
    </ligand>
</feature>
<comment type="catalytic activity">
    <reaction evidence="7 8">
        <text>5-phospho-beta-D-ribosylamine + L-glutamate + diphosphate = 5-phospho-alpha-D-ribose 1-diphosphate + L-glutamine + H2O</text>
        <dbReference type="Rhea" id="RHEA:14905"/>
        <dbReference type="ChEBI" id="CHEBI:15377"/>
        <dbReference type="ChEBI" id="CHEBI:29985"/>
        <dbReference type="ChEBI" id="CHEBI:33019"/>
        <dbReference type="ChEBI" id="CHEBI:58017"/>
        <dbReference type="ChEBI" id="CHEBI:58359"/>
        <dbReference type="ChEBI" id="CHEBI:58681"/>
        <dbReference type="EC" id="2.4.2.14"/>
    </reaction>
</comment>
<dbReference type="Gene3D" id="3.60.20.10">
    <property type="entry name" value="Glutamine Phosphoribosylpyrophosphate, subunit 1, domain 1"/>
    <property type="match status" value="1"/>
</dbReference>
<keyword evidence="6 7" id="KW-0315">Glutamine amidotransferase</keyword>
<dbReference type="InterPro" id="IPR029057">
    <property type="entry name" value="PRTase-like"/>
</dbReference>
<sequence>MCAVVGVINSKNASTLAYYALFAMQHRGQEASGISVSDGQYIKTHKAKGEVGQIFNSQILSELKGSIAIGHNRYSTAGHSSLQDAQPVTATCSLGDISLVHNGNLINKEKIRKELIDNGAIFHSNMDTENVIHLIAKSKQGSLKERFIEALKYSKGAYCFMLASKNQLFVARDPYGVRPLSLGKLKDGGFIVASETCAFDLIEAEFIRDVMPGEMIIFTQGNSEFESIQVFDSVEPRICAFEYIYFSRPDSIVEGKSVYEVRKKMGEALAKKFKEKVDFVIPVPDSGVSAAIGFSQYLNIPLEMAIVRNHYVGRTFIEPTQELRNLKVKLKLNPMKKVLYDKDIVVIDDSIVRGTTSKKIISLLRQAGARKIHLAIACPEIKFPDTYGIDTPTFEELISANKNVEEVRIYTGADSLIFLDIKELIQSIGSERKYSLISFDGDYFIK</sequence>
<comment type="cofactor">
    <cofactor evidence="7 10">
        <name>Mg(2+)</name>
        <dbReference type="ChEBI" id="CHEBI:18420"/>
    </cofactor>
    <text evidence="7 10">Binds 1 Mg(2+) ion per subunit.</text>
</comment>
<comment type="pathway">
    <text evidence="1 7 8">Purine metabolism; IMP biosynthesis via de novo pathway; N(1)-(5-phospho-D-ribosyl)glycinamide from 5-phospho-alpha-D-ribose 1-diphosphate: step 1/2.</text>
</comment>
<dbReference type="InterPro" id="IPR005854">
    <property type="entry name" value="PurF"/>
</dbReference>
<dbReference type="Pfam" id="PF00156">
    <property type="entry name" value="Pribosyltran"/>
    <property type="match status" value="1"/>
</dbReference>
<evidence type="ECO:0000256" key="7">
    <source>
        <dbReference type="HAMAP-Rule" id="MF_01931"/>
    </source>
</evidence>
<dbReference type="EMBL" id="CP007770">
    <property type="protein sequence ID" value="AJC88309.1"/>
    <property type="molecule type" value="Genomic_DNA"/>
</dbReference>
<keyword evidence="3 7" id="KW-0328">Glycosyltransferase</keyword>
<feature type="binding site" evidence="7 10">
    <location>
        <position position="348"/>
    </location>
    <ligand>
        <name>Mg(2+)</name>
        <dbReference type="ChEBI" id="CHEBI:18420"/>
    </ligand>
</feature>
<dbReference type="KEGG" id="cis:CINS_1353"/>
<evidence type="ECO:0000256" key="4">
    <source>
        <dbReference type="ARBA" id="ARBA00022679"/>
    </source>
</evidence>
<evidence type="ECO:0000256" key="8">
    <source>
        <dbReference type="PIRNR" id="PIRNR000485"/>
    </source>
</evidence>
<keyword evidence="7 10" id="KW-0460">Magnesium</keyword>
<feature type="binding site" evidence="7 10">
    <location>
        <position position="349"/>
    </location>
    <ligand>
        <name>Mg(2+)</name>
        <dbReference type="ChEBI" id="CHEBI:18420"/>
    </ligand>
</feature>
<dbReference type="CDD" id="cd00715">
    <property type="entry name" value="GPATase_N"/>
    <property type="match status" value="1"/>
</dbReference>
<dbReference type="PANTHER" id="PTHR11907">
    <property type="entry name" value="AMIDOPHOSPHORIBOSYLTRANSFERASE"/>
    <property type="match status" value="1"/>
</dbReference>
<reference evidence="12 13" key="1">
    <citation type="journal article" date="2014" name="Genome Biol. Evol.">
        <title>Comparative Genomics of the Campylobacter lari Group.</title>
        <authorList>
            <person name="Miller W.G."/>
            <person name="Yee E."/>
            <person name="Chapman M.H."/>
            <person name="Smith T.P."/>
            <person name="Bono J.L."/>
            <person name="Huynh S."/>
            <person name="Parker C.T."/>
            <person name="Vandamme P."/>
            <person name="Luong K."/>
            <person name="Korlach J."/>
        </authorList>
    </citation>
    <scope>NUCLEOTIDE SEQUENCE [LARGE SCALE GENOMIC DNA]</scope>
    <source>
        <strain evidence="12 13">NCTC 12927</strain>
    </source>
</reference>
<feature type="active site" description="Nucleophile" evidence="7 9">
    <location>
        <position position="2"/>
    </location>
</feature>
<dbReference type="GO" id="GO:0004044">
    <property type="term" value="F:amidophosphoribosyltransferase activity"/>
    <property type="evidence" value="ECO:0007669"/>
    <property type="project" value="UniProtKB-UniRule"/>
</dbReference>
<dbReference type="HOGENOM" id="CLU_022389_3_1_7"/>
<dbReference type="AlphaFoldDB" id="A0A0A8H5V2"/>
<comment type="caution">
    <text evidence="7">Lacks conserved residue(s) required for the propagation of feature annotation.</text>
</comment>
<evidence type="ECO:0000256" key="3">
    <source>
        <dbReference type="ARBA" id="ARBA00022676"/>
    </source>
</evidence>
<dbReference type="NCBIfam" id="TIGR01134">
    <property type="entry name" value="purF"/>
    <property type="match status" value="1"/>
</dbReference>
<dbReference type="InterPro" id="IPR035584">
    <property type="entry name" value="PurF_N"/>
</dbReference>
<dbReference type="Proteomes" id="UP000031163">
    <property type="component" value="Chromosome"/>
</dbReference>
<dbReference type="GeneID" id="74432134"/>
<dbReference type="CDD" id="cd06223">
    <property type="entry name" value="PRTases_typeI"/>
    <property type="match status" value="1"/>
</dbReference>
<dbReference type="PROSITE" id="PS51278">
    <property type="entry name" value="GATASE_TYPE_2"/>
    <property type="match status" value="1"/>
</dbReference>
<organism evidence="12 13">
    <name type="scientific">Campylobacter insulaenigrae NCTC 12927</name>
    <dbReference type="NCBI Taxonomy" id="1031564"/>
    <lineage>
        <taxon>Bacteria</taxon>
        <taxon>Pseudomonadati</taxon>
        <taxon>Campylobacterota</taxon>
        <taxon>Epsilonproteobacteria</taxon>
        <taxon>Campylobacterales</taxon>
        <taxon>Campylobacteraceae</taxon>
        <taxon>Campylobacter</taxon>
    </lineage>
</organism>
<dbReference type="HAMAP" id="MF_01931">
    <property type="entry name" value="PurF"/>
    <property type="match status" value="1"/>
</dbReference>
<evidence type="ECO:0000256" key="1">
    <source>
        <dbReference type="ARBA" id="ARBA00005209"/>
    </source>
</evidence>
<dbReference type="STRING" id="1031564.CINS_1353"/>
<dbReference type="PIRSF" id="PIRSF000485">
    <property type="entry name" value="Amd_phspho_trans"/>
    <property type="match status" value="1"/>
</dbReference>
<gene>
    <name evidence="7 12" type="primary">purF</name>
    <name evidence="12" type="ORF">CINS_1353</name>
</gene>
<evidence type="ECO:0000256" key="2">
    <source>
        <dbReference type="ARBA" id="ARBA00010138"/>
    </source>
</evidence>
<dbReference type="RefSeq" id="WP_039650963.1">
    <property type="nucleotide sequence ID" value="NZ_CP007770.1"/>
</dbReference>
<evidence type="ECO:0000256" key="10">
    <source>
        <dbReference type="PIRSR" id="PIRSR000485-2"/>
    </source>
</evidence>
<dbReference type="Pfam" id="PF13537">
    <property type="entry name" value="GATase_7"/>
    <property type="match status" value="1"/>
</dbReference>
<dbReference type="GO" id="GO:0009113">
    <property type="term" value="P:purine nucleobase biosynthetic process"/>
    <property type="evidence" value="ECO:0007669"/>
    <property type="project" value="UniProtKB-UniRule"/>
</dbReference>
<evidence type="ECO:0000256" key="5">
    <source>
        <dbReference type="ARBA" id="ARBA00022755"/>
    </source>
</evidence>
<dbReference type="GO" id="GO:0000287">
    <property type="term" value="F:magnesium ion binding"/>
    <property type="evidence" value="ECO:0007669"/>
    <property type="project" value="UniProtKB-UniRule"/>
</dbReference>
<dbReference type="InterPro" id="IPR029055">
    <property type="entry name" value="Ntn_hydrolases_N"/>
</dbReference>
<comment type="similarity">
    <text evidence="2 7 8">In the C-terminal section; belongs to the purine/pyrimidine phosphoribosyltransferase family.</text>
</comment>
<feature type="domain" description="Glutamine amidotransferase type-2" evidence="11">
    <location>
        <begin position="2"/>
        <end position="221"/>
    </location>
</feature>
<proteinExistence type="inferred from homology"/>
<evidence type="ECO:0000256" key="9">
    <source>
        <dbReference type="PIRSR" id="PIRSR000485-1"/>
    </source>
</evidence>